<reference evidence="1" key="1">
    <citation type="submission" date="2022-08" db="EMBL/GenBank/DDBJ databases">
        <authorList>
            <consortium name="DOE Joint Genome Institute"/>
            <person name="Min B."/>
            <person name="Riley R."/>
            <person name="Sierra-Patev S."/>
            <person name="Naranjo-Ortiz M."/>
            <person name="Looney B."/>
            <person name="Konkel Z."/>
            <person name="Slot J.C."/>
            <person name="Sakamoto Y."/>
            <person name="Steenwyk J.L."/>
            <person name="Rokas A."/>
            <person name="Carro J."/>
            <person name="Camarero S."/>
            <person name="Ferreira P."/>
            <person name="Molpeceres G."/>
            <person name="Ruiz-Duenas F.J."/>
            <person name="Serrano A."/>
            <person name="Henrissat B."/>
            <person name="Drula E."/>
            <person name="Hughes K.W."/>
            <person name="Mata J.L."/>
            <person name="Ishikawa N.K."/>
            <person name="Vargas-Isla R."/>
            <person name="Ushijima S."/>
            <person name="Smith C.A."/>
            <person name="Ahrendt S."/>
            <person name="Andreopoulos W."/>
            <person name="He G."/>
            <person name="Labutti K."/>
            <person name="Lipzen A."/>
            <person name="Ng V."/>
            <person name="Sandor L."/>
            <person name="Barry K."/>
            <person name="Martinez A.T."/>
            <person name="Xiao Y."/>
            <person name="Gibbons J.G."/>
            <person name="Terashima K."/>
            <person name="Hibbett D.S."/>
            <person name="Grigoriev I.V."/>
        </authorList>
    </citation>
    <scope>NUCLEOTIDE SEQUENCE</scope>
    <source>
        <strain evidence="1">TFB7829</strain>
    </source>
</reference>
<accession>A0AA38PNR1</accession>
<feature type="non-terminal residue" evidence="1">
    <location>
        <position position="1"/>
    </location>
</feature>
<comment type="caution">
    <text evidence="1">The sequence shown here is derived from an EMBL/GenBank/DDBJ whole genome shotgun (WGS) entry which is preliminary data.</text>
</comment>
<proteinExistence type="predicted"/>
<evidence type="ECO:0000313" key="2">
    <source>
        <dbReference type="Proteomes" id="UP001163850"/>
    </source>
</evidence>
<dbReference type="PANTHER" id="PTHR31912:SF34">
    <property type="entry name" value="NOTOCHORD-RELATED PROTEIN"/>
    <property type="match status" value="1"/>
</dbReference>
<dbReference type="AlphaFoldDB" id="A0AA38PNR1"/>
<dbReference type="PANTHER" id="PTHR31912">
    <property type="entry name" value="IP13529P"/>
    <property type="match status" value="1"/>
</dbReference>
<sequence>TFLLDVLDNLPRLRLSSNHLKMILWIMWNSDPKDVPSYKALRDEQAKLRNLCGIPSIQYKSEQGDIYYLNDVVNMMKKNFENPETAQHIMYHPEDTDGAPCSEFTQFARLRENPEQLTPSFRKDDKRFYVDELASLSDGRLVIPLIWVNVKGMVHAYCRMVTVESIGLVVGDVEIRVLASDLDLNFPELLECGTLDFSKQSASYAALMPNKFRELDKDEDHIVIWMPVWADDVSGACSKQYQKHVNVYMCNGSLPGKLVQQEYHVNFVGSSQQASATEMLGSVMKQVKATHANPVHCYNAATRRYYRFRIQVPYLPADNPQQSEECSHIGHNGSFPCRICHIGGTYAEKESDKGYEAMYNAGKLRSSAETRDAIFKQICSASCGVATHVDAMKTESGTADKVAQKWIDILLTKSSELKKMNPQRSIDDISIELLLWLSTQTTQPYNPLLDVDDLDPSQDTPVENLHTYLLGHMKYCWHGLHTSWNESKQALFTIRLQSTDTNGLTIPPIRAAYMMQYQNGLIGKHFKTLMQTSVFHIHDIVSINEFTLVKALGELGAVLWISEIDDLNQYLDDLQVLIANVLDAWALVDPAKILKKIKLHLL</sequence>
<name>A0AA38PNR1_9AGAR</name>
<organism evidence="1 2">
    <name type="scientific">Lentinula detonsa</name>
    <dbReference type="NCBI Taxonomy" id="2804962"/>
    <lineage>
        <taxon>Eukaryota</taxon>
        <taxon>Fungi</taxon>
        <taxon>Dikarya</taxon>
        <taxon>Basidiomycota</taxon>
        <taxon>Agaricomycotina</taxon>
        <taxon>Agaricomycetes</taxon>
        <taxon>Agaricomycetidae</taxon>
        <taxon>Agaricales</taxon>
        <taxon>Marasmiineae</taxon>
        <taxon>Omphalotaceae</taxon>
        <taxon>Lentinula</taxon>
    </lineage>
</organism>
<feature type="non-terminal residue" evidence="1">
    <location>
        <position position="602"/>
    </location>
</feature>
<dbReference type="Proteomes" id="UP001163850">
    <property type="component" value="Unassembled WGS sequence"/>
</dbReference>
<gene>
    <name evidence="1" type="ORF">F5890DRAFT_1397533</name>
</gene>
<protein>
    <submittedName>
        <fullName evidence="1">Uncharacterized protein</fullName>
    </submittedName>
</protein>
<dbReference type="EMBL" id="MU803108">
    <property type="protein sequence ID" value="KAJ3978496.1"/>
    <property type="molecule type" value="Genomic_DNA"/>
</dbReference>
<evidence type="ECO:0000313" key="1">
    <source>
        <dbReference type="EMBL" id="KAJ3978496.1"/>
    </source>
</evidence>